<dbReference type="SUPFAM" id="SSF50998">
    <property type="entry name" value="Quinoprotein alcohol dehydrogenase-like"/>
    <property type="match status" value="1"/>
</dbReference>
<evidence type="ECO:0000256" key="7">
    <source>
        <dbReference type="SAM" id="Phobius"/>
    </source>
</evidence>
<evidence type="ECO:0000256" key="2">
    <source>
        <dbReference type="ARBA" id="ARBA00022527"/>
    </source>
</evidence>
<keyword evidence="10" id="KW-1185">Reference proteome</keyword>
<dbReference type="InterPro" id="IPR018391">
    <property type="entry name" value="PQQ_b-propeller_rpt"/>
</dbReference>
<dbReference type="GO" id="GO:0005524">
    <property type="term" value="F:ATP binding"/>
    <property type="evidence" value="ECO:0007669"/>
    <property type="project" value="UniProtKB-KW"/>
</dbReference>
<dbReference type="OMA" id="MYRETED"/>
<keyword evidence="6" id="KW-0067">ATP-binding</keyword>
<evidence type="ECO:0000256" key="4">
    <source>
        <dbReference type="ARBA" id="ARBA00022741"/>
    </source>
</evidence>
<evidence type="ECO:0000256" key="3">
    <source>
        <dbReference type="ARBA" id="ARBA00022679"/>
    </source>
</evidence>
<dbReference type="InterPro" id="IPR045133">
    <property type="entry name" value="IRE1/2-like"/>
</dbReference>
<evidence type="ECO:0000256" key="1">
    <source>
        <dbReference type="ARBA" id="ARBA00012513"/>
    </source>
</evidence>
<feature type="domain" description="Protein kinase" evidence="8">
    <location>
        <begin position="452"/>
        <end position="589"/>
    </location>
</feature>
<comment type="caution">
    <text evidence="9">The sequence shown here is derived from an EMBL/GenBank/DDBJ whole genome shotgun (WGS) entry which is preliminary data.</text>
</comment>
<keyword evidence="7" id="KW-0472">Membrane</keyword>
<feature type="non-terminal residue" evidence="9">
    <location>
        <position position="589"/>
    </location>
</feature>
<evidence type="ECO:0000259" key="8">
    <source>
        <dbReference type="PROSITE" id="PS50011"/>
    </source>
</evidence>
<dbReference type="GO" id="GO:0036498">
    <property type="term" value="P:IRE1-mediated unfolded protein response"/>
    <property type="evidence" value="ECO:0007669"/>
    <property type="project" value="TreeGrafter"/>
</dbReference>
<keyword evidence="7" id="KW-1133">Transmembrane helix</keyword>
<dbReference type="EMBL" id="JAHRHJ020000005">
    <property type="protein sequence ID" value="KAH9316320.1"/>
    <property type="molecule type" value="Genomic_DNA"/>
</dbReference>
<dbReference type="SMART" id="SM00564">
    <property type="entry name" value="PQQ"/>
    <property type="match status" value="3"/>
</dbReference>
<dbReference type="SUPFAM" id="SSF56112">
    <property type="entry name" value="Protein kinase-like (PK-like)"/>
    <property type="match status" value="1"/>
</dbReference>
<gene>
    <name evidence="9" type="ORF">KI387_024947</name>
</gene>
<dbReference type="PROSITE" id="PS50011">
    <property type="entry name" value="PROTEIN_KINASE_DOM"/>
    <property type="match status" value="1"/>
</dbReference>
<dbReference type="FunFam" id="3.30.200.20:FF:000077">
    <property type="entry name" value="Putative Serine/threonine-protein kinase/endoribonuclease IRE1"/>
    <property type="match status" value="1"/>
</dbReference>
<evidence type="ECO:0000256" key="5">
    <source>
        <dbReference type="ARBA" id="ARBA00022777"/>
    </source>
</evidence>
<dbReference type="Gene3D" id="2.130.10.10">
    <property type="entry name" value="YVTN repeat-like/Quinoprotein amine dehydrogenase"/>
    <property type="match status" value="1"/>
</dbReference>
<dbReference type="Proteomes" id="UP000824469">
    <property type="component" value="Unassembled WGS sequence"/>
</dbReference>
<keyword evidence="3" id="KW-0808">Transferase</keyword>
<keyword evidence="7" id="KW-0812">Transmembrane</keyword>
<sequence length="589" mass="65339">SSENVLIASWDGTVYAVNIKSRNIIWSFSSGSSLSYHQTFAYGKNGNNATELIDEESELGYSDVKDDQFLFCGKDWNLILYDKDSGTKTLPKTPAELVNSTPHMLSDGSLIQGSKTMTTFLLDAKTGKVIHGYNSGGPTSPDATEIFFRDQSVVSHETSGNMSGPGPVDILAIDPLLITRTDYYLSSYTITGRPKWNVSIAEIGAVSVGLSRPISEVTGSLPIALTHQIKIEVYQPLPSLGTLRHQNELALPQSYMPEMDYDEQSILSLPPVQIMPMELFNEEKQKGLSLNRESNICEMEMNCLAEITNLGDQSVHGVYDVDPYAKALEPGNTGYSFAIHFSFFTLILIFIGLVSCLVVVAGKYLINWYKLTVSEKQVGNSKKKKGRKINNNKTGKINESSIANNQHKIKNEDLPSTGPTMLQKNGSETLKTLKHGKEDPHCDSWRLIGRMLVSDRVIDNGSNGTIILEGRFDGRDVAVKRLLRAHHEAASKEIQNLIASDQHPNIVRWYGIELDTDFVYVALERCVCSLSDLVTILSENVSNNMHAHNEAPNALETQKIQLISEMCAKMEIKLWTDNGRPSQQLLKLM</sequence>
<organism evidence="9 10">
    <name type="scientific">Taxus chinensis</name>
    <name type="common">Chinese yew</name>
    <name type="synonym">Taxus wallichiana var. chinensis</name>
    <dbReference type="NCBI Taxonomy" id="29808"/>
    <lineage>
        <taxon>Eukaryota</taxon>
        <taxon>Viridiplantae</taxon>
        <taxon>Streptophyta</taxon>
        <taxon>Embryophyta</taxon>
        <taxon>Tracheophyta</taxon>
        <taxon>Spermatophyta</taxon>
        <taxon>Pinopsida</taxon>
        <taxon>Pinidae</taxon>
        <taxon>Conifers II</taxon>
        <taxon>Cupressales</taxon>
        <taxon>Taxaceae</taxon>
        <taxon>Taxus</taxon>
    </lineage>
</organism>
<proteinExistence type="predicted"/>
<accession>A0AA38G6R4</accession>
<dbReference type="InterPro" id="IPR011047">
    <property type="entry name" value="Quinoprotein_ADH-like_sf"/>
</dbReference>
<dbReference type="InterPro" id="IPR000719">
    <property type="entry name" value="Prot_kinase_dom"/>
</dbReference>
<dbReference type="EC" id="2.7.11.1" evidence="1"/>
<protein>
    <recommendedName>
        <fullName evidence="1">non-specific serine/threonine protein kinase</fullName>
        <ecNumber evidence="1">2.7.11.1</ecNumber>
    </recommendedName>
</protein>
<feature type="transmembrane region" description="Helical" evidence="7">
    <location>
        <begin position="341"/>
        <end position="366"/>
    </location>
</feature>
<evidence type="ECO:0000313" key="9">
    <source>
        <dbReference type="EMBL" id="KAH9316320.1"/>
    </source>
</evidence>
<dbReference type="GO" id="GO:0004521">
    <property type="term" value="F:RNA endonuclease activity"/>
    <property type="evidence" value="ECO:0007669"/>
    <property type="project" value="InterPro"/>
</dbReference>
<dbReference type="GO" id="GO:0004674">
    <property type="term" value="F:protein serine/threonine kinase activity"/>
    <property type="evidence" value="ECO:0007669"/>
    <property type="project" value="UniProtKB-KW"/>
</dbReference>
<dbReference type="PANTHER" id="PTHR13954">
    <property type="entry name" value="IRE1-RELATED"/>
    <property type="match status" value="1"/>
</dbReference>
<dbReference type="InterPro" id="IPR015943">
    <property type="entry name" value="WD40/YVTN_repeat-like_dom_sf"/>
</dbReference>
<keyword evidence="2" id="KW-0723">Serine/threonine-protein kinase</keyword>
<evidence type="ECO:0000313" key="10">
    <source>
        <dbReference type="Proteomes" id="UP000824469"/>
    </source>
</evidence>
<reference evidence="9 10" key="1">
    <citation type="journal article" date="2021" name="Nat. Plants">
        <title>The Taxus genome provides insights into paclitaxel biosynthesis.</title>
        <authorList>
            <person name="Xiong X."/>
            <person name="Gou J."/>
            <person name="Liao Q."/>
            <person name="Li Y."/>
            <person name="Zhou Q."/>
            <person name="Bi G."/>
            <person name="Li C."/>
            <person name="Du R."/>
            <person name="Wang X."/>
            <person name="Sun T."/>
            <person name="Guo L."/>
            <person name="Liang H."/>
            <person name="Lu P."/>
            <person name="Wu Y."/>
            <person name="Zhang Z."/>
            <person name="Ro D.K."/>
            <person name="Shang Y."/>
            <person name="Huang S."/>
            <person name="Yan J."/>
        </authorList>
    </citation>
    <scope>NUCLEOTIDE SEQUENCE [LARGE SCALE GENOMIC DNA]</scope>
    <source>
        <strain evidence="9">Ta-2019</strain>
    </source>
</reference>
<dbReference type="GO" id="GO:1990604">
    <property type="term" value="C:IRE1-TRAF2-ASK1 complex"/>
    <property type="evidence" value="ECO:0007669"/>
    <property type="project" value="TreeGrafter"/>
</dbReference>
<keyword evidence="5" id="KW-0418">Kinase</keyword>
<feature type="non-terminal residue" evidence="9">
    <location>
        <position position="1"/>
    </location>
</feature>
<dbReference type="Gene3D" id="3.30.200.20">
    <property type="entry name" value="Phosphorylase Kinase, domain 1"/>
    <property type="match status" value="1"/>
</dbReference>
<dbReference type="PANTHER" id="PTHR13954:SF6">
    <property type="entry name" value="NON-SPECIFIC SERINE_THREONINE PROTEIN KINASE"/>
    <property type="match status" value="1"/>
</dbReference>
<keyword evidence="4" id="KW-0547">Nucleotide-binding</keyword>
<dbReference type="AlphaFoldDB" id="A0AA38G6R4"/>
<name>A0AA38G6R4_TAXCH</name>
<dbReference type="GO" id="GO:0051082">
    <property type="term" value="F:unfolded protein binding"/>
    <property type="evidence" value="ECO:0007669"/>
    <property type="project" value="TreeGrafter"/>
</dbReference>
<evidence type="ECO:0000256" key="6">
    <source>
        <dbReference type="ARBA" id="ARBA00022840"/>
    </source>
</evidence>
<dbReference type="InterPro" id="IPR011009">
    <property type="entry name" value="Kinase-like_dom_sf"/>
</dbReference>